<proteinExistence type="predicted"/>
<dbReference type="EMBL" id="CP009814">
    <property type="protein sequence ID" value="ATZ54203.1"/>
    <property type="molecule type" value="Genomic_DNA"/>
</dbReference>
<feature type="compositionally biased region" description="Basic and acidic residues" evidence="1">
    <location>
        <begin position="37"/>
        <end position="53"/>
    </location>
</feature>
<sequence>MVRMNTTRRVPGLTFRRPVDLFPRLPMIQQNDGVGSWHREHPRTAKDNARRSSESLIAEQTMNGRTAASIRAWLANYRGQDRLIRTLNPNAPVQAIQSIFSTCAAFTFLPNFADKLALGGR</sequence>
<reference evidence="2 3" key="1">
    <citation type="journal article" date="2011" name="PLoS Genet.">
        <title>Genomic analysis of the necrotrophic fungal pathogens Sclerotinia sclerotiorum and Botrytis cinerea.</title>
        <authorList>
            <person name="Amselem J."/>
            <person name="Cuomo C.A."/>
            <person name="van Kan J.A."/>
            <person name="Viaud M."/>
            <person name="Benito E.P."/>
            <person name="Couloux A."/>
            <person name="Coutinho P.M."/>
            <person name="de Vries R.P."/>
            <person name="Dyer P.S."/>
            <person name="Fillinger S."/>
            <person name="Fournier E."/>
            <person name="Gout L."/>
            <person name="Hahn M."/>
            <person name="Kohn L."/>
            <person name="Lapalu N."/>
            <person name="Plummer K.M."/>
            <person name="Pradier J.M."/>
            <person name="Quevillon E."/>
            <person name="Sharon A."/>
            <person name="Simon A."/>
            <person name="ten Have A."/>
            <person name="Tudzynski B."/>
            <person name="Tudzynski P."/>
            <person name="Wincker P."/>
            <person name="Andrew M."/>
            <person name="Anthouard V."/>
            <person name="Beever R.E."/>
            <person name="Beffa R."/>
            <person name="Benoit I."/>
            <person name="Bouzid O."/>
            <person name="Brault B."/>
            <person name="Chen Z."/>
            <person name="Choquer M."/>
            <person name="Collemare J."/>
            <person name="Cotton P."/>
            <person name="Danchin E.G."/>
            <person name="Da Silva C."/>
            <person name="Gautier A."/>
            <person name="Giraud C."/>
            <person name="Giraud T."/>
            <person name="Gonzalez C."/>
            <person name="Grossetete S."/>
            <person name="Guldener U."/>
            <person name="Henrissat B."/>
            <person name="Howlett B.J."/>
            <person name="Kodira C."/>
            <person name="Kretschmer M."/>
            <person name="Lappartient A."/>
            <person name="Leroch M."/>
            <person name="Levis C."/>
            <person name="Mauceli E."/>
            <person name="Neuveglise C."/>
            <person name="Oeser B."/>
            <person name="Pearson M."/>
            <person name="Poulain J."/>
            <person name="Poussereau N."/>
            <person name="Quesneville H."/>
            <person name="Rascle C."/>
            <person name="Schumacher J."/>
            <person name="Segurens B."/>
            <person name="Sexton A."/>
            <person name="Silva E."/>
            <person name="Sirven C."/>
            <person name="Soanes D.M."/>
            <person name="Talbot N.J."/>
            <person name="Templeton M."/>
            <person name="Yandava C."/>
            <person name="Yarden O."/>
            <person name="Zeng Q."/>
            <person name="Rollins J.A."/>
            <person name="Lebrun M.H."/>
            <person name="Dickman M."/>
        </authorList>
    </citation>
    <scope>NUCLEOTIDE SEQUENCE [LARGE SCALE GENOMIC DNA]</scope>
    <source>
        <strain evidence="2 3">B05.10</strain>
    </source>
</reference>
<protein>
    <submittedName>
        <fullName evidence="2">Uncharacterized protein</fullName>
    </submittedName>
</protein>
<evidence type="ECO:0000313" key="3">
    <source>
        <dbReference type="Proteomes" id="UP000001798"/>
    </source>
</evidence>
<evidence type="ECO:0000313" key="2">
    <source>
        <dbReference type="EMBL" id="ATZ54203.1"/>
    </source>
</evidence>
<evidence type="ECO:0000256" key="1">
    <source>
        <dbReference type="SAM" id="MobiDB-lite"/>
    </source>
</evidence>
<dbReference type="KEGG" id="bfu:BCIN_10g02190"/>
<reference evidence="2 3" key="3">
    <citation type="journal article" date="2017" name="Mol. Plant Pathol.">
        <title>A gapless genome sequence of the fungus Botrytis cinerea.</title>
        <authorList>
            <person name="Van Kan J.A."/>
            <person name="Stassen J.H."/>
            <person name="Mosbach A."/>
            <person name="Van Der Lee T.A."/>
            <person name="Faino L."/>
            <person name="Farmer A.D."/>
            <person name="Papasotiriou D.G."/>
            <person name="Zhou S."/>
            <person name="Seidl M.F."/>
            <person name="Cottam E."/>
            <person name="Edel D."/>
            <person name="Hahn M."/>
            <person name="Schwartz D.C."/>
            <person name="Dietrich R.A."/>
            <person name="Widdison S."/>
            <person name="Scalliet G."/>
        </authorList>
    </citation>
    <scope>NUCLEOTIDE SEQUENCE [LARGE SCALE GENOMIC DNA]</scope>
    <source>
        <strain evidence="2 3">B05.10</strain>
    </source>
</reference>
<keyword evidence="3" id="KW-1185">Reference proteome</keyword>
<accession>A0A384JUG9</accession>
<dbReference type="VEuPathDB" id="FungiDB:Bcin10g02190"/>
<dbReference type="GeneID" id="36394567"/>
<dbReference type="Proteomes" id="UP000001798">
    <property type="component" value="Chromosome 10"/>
</dbReference>
<organism evidence="2 3">
    <name type="scientific">Botryotinia fuckeliana (strain B05.10)</name>
    <name type="common">Noble rot fungus</name>
    <name type="synonym">Botrytis cinerea</name>
    <dbReference type="NCBI Taxonomy" id="332648"/>
    <lineage>
        <taxon>Eukaryota</taxon>
        <taxon>Fungi</taxon>
        <taxon>Dikarya</taxon>
        <taxon>Ascomycota</taxon>
        <taxon>Pezizomycotina</taxon>
        <taxon>Leotiomycetes</taxon>
        <taxon>Helotiales</taxon>
        <taxon>Sclerotiniaceae</taxon>
        <taxon>Botrytis</taxon>
    </lineage>
</organism>
<name>A0A384JUG9_BOTFB</name>
<dbReference type="AlphaFoldDB" id="A0A384JUG9"/>
<dbReference type="RefSeq" id="XP_024551287.1">
    <property type="nucleotide sequence ID" value="XM_024695493.1"/>
</dbReference>
<feature type="region of interest" description="Disordered" evidence="1">
    <location>
        <begin position="32"/>
        <end position="53"/>
    </location>
</feature>
<gene>
    <name evidence="2" type="ORF">BCIN_10g02190</name>
</gene>
<reference evidence="2 3" key="2">
    <citation type="journal article" date="2012" name="Eukaryot. Cell">
        <title>Genome update of Botrytis cinerea strains B05.10 and T4.</title>
        <authorList>
            <person name="Staats M."/>
            <person name="van Kan J.A."/>
        </authorList>
    </citation>
    <scope>NUCLEOTIDE SEQUENCE [LARGE SCALE GENOMIC DNA]</scope>
    <source>
        <strain evidence="2 3">B05.10</strain>
    </source>
</reference>